<reference evidence="4" key="1">
    <citation type="submission" date="2020-05" db="EMBL/GenBank/DDBJ databases">
        <authorList>
            <person name="Chiriac C."/>
            <person name="Salcher M."/>
            <person name="Ghai R."/>
            <person name="Kavagutti S V."/>
        </authorList>
    </citation>
    <scope>NUCLEOTIDE SEQUENCE</scope>
</reference>
<dbReference type="EMBL" id="CAFAAG010000045">
    <property type="protein sequence ID" value="CAB4792036.1"/>
    <property type="molecule type" value="Genomic_DNA"/>
</dbReference>
<evidence type="ECO:0000313" key="4">
    <source>
        <dbReference type="EMBL" id="CAB4792036.1"/>
    </source>
</evidence>
<evidence type="ECO:0000256" key="2">
    <source>
        <dbReference type="ARBA" id="ARBA00022801"/>
    </source>
</evidence>
<dbReference type="InterPro" id="IPR003140">
    <property type="entry name" value="PLipase/COase/thioEstase"/>
</dbReference>
<name>A0A6J6X9V3_9ZZZZ</name>
<dbReference type="PANTHER" id="PTHR10655">
    <property type="entry name" value="LYSOPHOSPHOLIPASE-RELATED"/>
    <property type="match status" value="1"/>
</dbReference>
<dbReference type="Gene3D" id="3.40.50.1820">
    <property type="entry name" value="alpha/beta hydrolase"/>
    <property type="match status" value="1"/>
</dbReference>
<dbReference type="PANTHER" id="PTHR10655:SF17">
    <property type="entry name" value="LYSOPHOSPHOLIPASE-LIKE PROTEIN 1"/>
    <property type="match status" value="1"/>
</dbReference>
<dbReference type="SUPFAM" id="SSF53474">
    <property type="entry name" value="alpha/beta-Hydrolases"/>
    <property type="match status" value="1"/>
</dbReference>
<gene>
    <name evidence="4" type="ORF">UFOPK2975_00719</name>
</gene>
<keyword evidence="2" id="KW-0378">Hydrolase</keyword>
<dbReference type="InterPro" id="IPR029058">
    <property type="entry name" value="AB_hydrolase_fold"/>
</dbReference>
<dbReference type="InterPro" id="IPR050565">
    <property type="entry name" value="LYPA1-2/EST-like"/>
</dbReference>
<comment type="similarity">
    <text evidence="1">Belongs to the AB hydrolase superfamily. AB hydrolase 2 family.</text>
</comment>
<dbReference type="Pfam" id="PF02230">
    <property type="entry name" value="Abhydrolase_2"/>
    <property type="match status" value="1"/>
</dbReference>
<dbReference type="AlphaFoldDB" id="A0A6J6X9V3"/>
<feature type="domain" description="Phospholipase/carboxylesterase/thioesterase" evidence="3">
    <location>
        <begin position="62"/>
        <end position="208"/>
    </location>
</feature>
<dbReference type="GO" id="GO:0016787">
    <property type="term" value="F:hydrolase activity"/>
    <property type="evidence" value="ECO:0007669"/>
    <property type="project" value="UniProtKB-KW"/>
</dbReference>
<organism evidence="4">
    <name type="scientific">freshwater metagenome</name>
    <dbReference type="NCBI Taxonomy" id="449393"/>
    <lineage>
        <taxon>unclassified sequences</taxon>
        <taxon>metagenomes</taxon>
        <taxon>ecological metagenomes</taxon>
    </lineage>
</organism>
<accession>A0A6J6X9V3</accession>
<sequence length="213" mass="23218">MVLVNPHMQQRVEHYGTPVFDARVVVLLVHGRTIGPEYMYENVVKRLALNDVAFVAPAAADKAWYPKSFLEPIEDNQPGIDHTIELLDHVVNELLDSGVDAQRIVWCGFSQGACAVSQYVSLHPRAWGGLIALTGGLIGPRGTSWEINGDFDGMPMYISTSDIDPLGPTFRIEETAQIFGSAGAVVEVDLIIGRAHEISDAEIARARSLLLAV</sequence>
<protein>
    <submittedName>
        <fullName evidence="4">Unannotated protein</fullName>
    </submittedName>
</protein>
<evidence type="ECO:0000256" key="1">
    <source>
        <dbReference type="ARBA" id="ARBA00006499"/>
    </source>
</evidence>
<proteinExistence type="inferred from homology"/>
<evidence type="ECO:0000259" key="3">
    <source>
        <dbReference type="Pfam" id="PF02230"/>
    </source>
</evidence>